<evidence type="ECO:0008006" key="3">
    <source>
        <dbReference type="Google" id="ProtNLM"/>
    </source>
</evidence>
<dbReference type="SUPFAM" id="SSF49854">
    <property type="entry name" value="Spermadhesin, CUB domain"/>
    <property type="match status" value="1"/>
</dbReference>
<dbReference type="InterPro" id="IPR035914">
    <property type="entry name" value="Sperma_CUB_dom_sf"/>
</dbReference>
<organism evidence="1 2">
    <name type="scientific">Rotaria magnacalcarata</name>
    <dbReference type="NCBI Taxonomy" id="392030"/>
    <lineage>
        <taxon>Eukaryota</taxon>
        <taxon>Metazoa</taxon>
        <taxon>Spiralia</taxon>
        <taxon>Gnathifera</taxon>
        <taxon>Rotifera</taxon>
        <taxon>Eurotatoria</taxon>
        <taxon>Bdelloidea</taxon>
        <taxon>Philodinida</taxon>
        <taxon>Philodinidae</taxon>
        <taxon>Rotaria</taxon>
    </lineage>
</organism>
<dbReference type="Gene3D" id="2.60.120.290">
    <property type="entry name" value="Spermadhesin, CUB domain"/>
    <property type="match status" value="1"/>
</dbReference>
<protein>
    <recommendedName>
        <fullName evidence="3">CUB domain-containing protein</fullName>
    </recommendedName>
</protein>
<reference evidence="1" key="1">
    <citation type="submission" date="2021-02" db="EMBL/GenBank/DDBJ databases">
        <authorList>
            <person name="Nowell W R."/>
        </authorList>
    </citation>
    <scope>NUCLEOTIDE SEQUENCE</scope>
</reference>
<proteinExistence type="predicted"/>
<accession>A0A8S2WCZ5</accession>
<evidence type="ECO:0000313" key="2">
    <source>
        <dbReference type="Proteomes" id="UP000676336"/>
    </source>
</evidence>
<evidence type="ECO:0000313" key="1">
    <source>
        <dbReference type="EMBL" id="CAF4443763.1"/>
    </source>
</evidence>
<gene>
    <name evidence="1" type="ORF">SMN809_LOCUS32395</name>
</gene>
<sequence length="419" mass="47238">MKYIVLVCTSDTTNLFHSIDIKMSCFTEGQNPQPIPSINACASLTGTFRCPSNRVIIIGSASYGVAKICDSRTYSSDDCIANAMSIVICTTDSAQCEIFSRKNDYQNVTINTMMMFILNTIVFQYQRRMEKKESPGYPRQFQIIATIVECFRSINVPSNKAVRLWLTDRYIGSTPEDCTQDHVYVVDIDRSNNDTCFNLDGTITSLPSEINIRQSQATTVPDYATHGIASSIRIFQLCQGNQLNAPCGNEIATFQYIEYQCTPTKGEIVSPNTSCPLDGPKVPTEINRRGRFQSYNYPTLKKVNCTYRLKTHADSIMNIYSLDISLNDYLPICRVNKIRFIEDGETGSADWTRRRLALCSDNYADYLHVTSQCVPSKSVGGATNITTYDICYISDSISNINRVNYYHYPFQNITNFTVT</sequence>
<dbReference type="EMBL" id="CAJOBI010067739">
    <property type="protein sequence ID" value="CAF4443763.1"/>
    <property type="molecule type" value="Genomic_DNA"/>
</dbReference>
<name>A0A8S2WCZ5_9BILA</name>
<dbReference type="AlphaFoldDB" id="A0A8S2WCZ5"/>
<dbReference type="Proteomes" id="UP000676336">
    <property type="component" value="Unassembled WGS sequence"/>
</dbReference>
<comment type="caution">
    <text evidence="1">The sequence shown here is derived from an EMBL/GenBank/DDBJ whole genome shotgun (WGS) entry which is preliminary data.</text>
</comment>